<keyword evidence="3" id="KW-1185">Reference proteome</keyword>
<sequence>MFDQFMGTTQAPPTSTSSGTTTKSGMASTTVPIVTPSRGDLVKEIRKRGVKEFLGDKGDDPIAAKQWLSRVCRVIKELKCMSGDSFFMCTLFARRRSLLVVGDINQCNP</sequence>
<name>A0A5D2HL17_GOSDA</name>
<dbReference type="Proteomes" id="UP000323506">
    <property type="component" value="Chromosome A01"/>
</dbReference>
<feature type="compositionally biased region" description="Low complexity" evidence="1">
    <location>
        <begin position="8"/>
        <end position="30"/>
    </location>
</feature>
<proteinExistence type="predicted"/>
<organism evidence="2 3">
    <name type="scientific">Gossypium darwinii</name>
    <name type="common">Darwin's cotton</name>
    <name type="synonym">Gossypium barbadense var. darwinii</name>
    <dbReference type="NCBI Taxonomy" id="34276"/>
    <lineage>
        <taxon>Eukaryota</taxon>
        <taxon>Viridiplantae</taxon>
        <taxon>Streptophyta</taxon>
        <taxon>Embryophyta</taxon>
        <taxon>Tracheophyta</taxon>
        <taxon>Spermatophyta</taxon>
        <taxon>Magnoliopsida</taxon>
        <taxon>eudicotyledons</taxon>
        <taxon>Gunneridae</taxon>
        <taxon>Pentapetalae</taxon>
        <taxon>rosids</taxon>
        <taxon>malvids</taxon>
        <taxon>Malvales</taxon>
        <taxon>Malvaceae</taxon>
        <taxon>Malvoideae</taxon>
        <taxon>Gossypium</taxon>
    </lineage>
</organism>
<protein>
    <submittedName>
        <fullName evidence="2">Uncharacterized protein</fullName>
    </submittedName>
</protein>
<evidence type="ECO:0000256" key="1">
    <source>
        <dbReference type="SAM" id="MobiDB-lite"/>
    </source>
</evidence>
<dbReference type="AlphaFoldDB" id="A0A5D2HL17"/>
<feature type="region of interest" description="Disordered" evidence="1">
    <location>
        <begin position="1"/>
        <end position="33"/>
    </location>
</feature>
<evidence type="ECO:0000313" key="3">
    <source>
        <dbReference type="Proteomes" id="UP000323506"/>
    </source>
</evidence>
<gene>
    <name evidence="2" type="ORF">ES288_A01G139000v1</name>
</gene>
<accession>A0A5D2HL17</accession>
<evidence type="ECO:0000313" key="2">
    <source>
        <dbReference type="EMBL" id="TYH30987.1"/>
    </source>
</evidence>
<dbReference type="EMBL" id="CM017688">
    <property type="protein sequence ID" value="TYH30987.1"/>
    <property type="molecule type" value="Genomic_DNA"/>
</dbReference>
<reference evidence="2 3" key="1">
    <citation type="submission" date="2019-06" db="EMBL/GenBank/DDBJ databases">
        <title>WGS assembly of Gossypium darwinii.</title>
        <authorList>
            <person name="Chen Z.J."/>
            <person name="Sreedasyam A."/>
            <person name="Ando A."/>
            <person name="Song Q."/>
            <person name="De L."/>
            <person name="Hulse-Kemp A."/>
            <person name="Ding M."/>
            <person name="Ye W."/>
            <person name="Kirkbride R."/>
            <person name="Jenkins J."/>
            <person name="Plott C."/>
            <person name="Lovell J."/>
            <person name="Lin Y.-M."/>
            <person name="Vaughn R."/>
            <person name="Liu B."/>
            <person name="Li W."/>
            <person name="Simpson S."/>
            <person name="Scheffler B."/>
            <person name="Saski C."/>
            <person name="Grover C."/>
            <person name="Hu G."/>
            <person name="Conover J."/>
            <person name="Carlson J."/>
            <person name="Shu S."/>
            <person name="Boston L."/>
            <person name="Williams M."/>
            <person name="Peterson D."/>
            <person name="Mcgee K."/>
            <person name="Jones D."/>
            <person name="Wendel J."/>
            <person name="Stelly D."/>
            <person name="Grimwood J."/>
            <person name="Schmutz J."/>
        </authorList>
    </citation>
    <scope>NUCLEOTIDE SEQUENCE [LARGE SCALE GENOMIC DNA]</scope>
    <source>
        <strain evidence="2">1808015.09</strain>
    </source>
</reference>